<dbReference type="Proteomes" id="UP000014227">
    <property type="component" value="Chromosome I"/>
</dbReference>
<dbReference type="InterPro" id="IPR006675">
    <property type="entry name" value="HDIG_dom"/>
</dbReference>
<dbReference type="Gene3D" id="1.10.3210.10">
    <property type="entry name" value="Hypothetical protein af1432"/>
    <property type="match status" value="1"/>
</dbReference>
<dbReference type="eggNOG" id="COG1639">
    <property type="taxonomic scope" value="Bacteria"/>
</dbReference>
<dbReference type="SUPFAM" id="SSF109604">
    <property type="entry name" value="HD-domain/PDEase-like"/>
    <property type="match status" value="1"/>
</dbReference>
<dbReference type="InterPro" id="IPR013976">
    <property type="entry name" value="HDOD"/>
</dbReference>
<dbReference type="SMART" id="SM00471">
    <property type="entry name" value="HDc"/>
    <property type="match status" value="1"/>
</dbReference>
<protein>
    <submittedName>
        <fullName evidence="2">Uncharacterized domain HDIG</fullName>
    </submittedName>
</protein>
<dbReference type="PANTHER" id="PTHR33525:SF3">
    <property type="entry name" value="RIBONUCLEASE Y"/>
    <property type="match status" value="1"/>
</dbReference>
<accession>S0ET31</accession>
<evidence type="ECO:0000313" key="2">
    <source>
        <dbReference type="EMBL" id="CCW34200.1"/>
    </source>
</evidence>
<feature type="domain" description="HDOD" evidence="1">
    <location>
        <begin position="16"/>
        <end position="211"/>
    </location>
</feature>
<dbReference type="InterPro" id="IPR052340">
    <property type="entry name" value="RNase_Y/CdgJ"/>
</dbReference>
<dbReference type="Pfam" id="PF08668">
    <property type="entry name" value="HDOD"/>
    <property type="match status" value="1"/>
</dbReference>
<reference evidence="3" key="1">
    <citation type="submission" date="2013-03" db="EMBL/GenBank/DDBJ databases">
        <title>Genome sequence of Chthonomonas calidirosea, the first sequenced genome from the Armatimonadetes phylum (formally candidate division OP10).</title>
        <authorList>
            <person name="Lee K.C.Y."/>
            <person name="Morgan X.C."/>
            <person name="Dunfield P.F."/>
            <person name="Tamas I."/>
            <person name="Houghton K.M."/>
            <person name="Vyssotski M."/>
            <person name="Ryan J.L.J."/>
            <person name="Lagutin K."/>
            <person name="McDonald I.R."/>
            <person name="Stott M.B."/>
        </authorList>
    </citation>
    <scope>NUCLEOTIDE SEQUENCE [LARGE SCALE GENOMIC DNA]</scope>
    <source>
        <strain evidence="3">DSM 23976 / ICMP 18418 / T49</strain>
    </source>
</reference>
<dbReference type="OrthoDB" id="355331at2"/>
<organism evidence="2 3">
    <name type="scientific">Chthonomonas calidirosea (strain DSM 23976 / ICMP 18418 / T49)</name>
    <dbReference type="NCBI Taxonomy" id="1303518"/>
    <lineage>
        <taxon>Bacteria</taxon>
        <taxon>Bacillati</taxon>
        <taxon>Armatimonadota</taxon>
        <taxon>Chthonomonadia</taxon>
        <taxon>Chthonomonadales</taxon>
        <taxon>Chthonomonadaceae</taxon>
        <taxon>Chthonomonas</taxon>
    </lineage>
</organism>
<dbReference type="NCBIfam" id="TIGR00277">
    <property type="entry name" value="HDIG"/>
    <property type="match status" value="1"/>
</dbReference>
<proteinExistence type="predicted"/>
<dbReference type="InterPro" id="IPR003607">
    <property type="entry name" value="HD/PDEase_dom"/>
</dbReference>
<dbReference type="RefSeq" id="WP_016481763.1">
    <property type="nucleotide sequence ID" value="NC_021487.1"/>
</dbReference>
<dbReference type="PANTHER" id="PTHR33525">
    <property type="match status" value="1"/>
</dbReference>
<dbReference type="STRING" id="454171.CP488_00794"/>
<gene>
    <name evidence="2" type="ORF">CCALI_00363</name>
</gene>
<dbReference type="PATRIC" id="fig|1303518.3.peg.370"/>
<sequence>MELSQLEIRIARTPSFPLLSSAATEIMGLADHYKNIREYERIILRDPALAANILRAANSAYYGGDGSLTNLSQAIARLGINTVRSICITAAFHSSLNGKRLHKLFNPQSFWQHSLAVACSCKVLAAMIHYSDPELAFIAGLLHDIGKPALYMFFPLQMNLVHETVQSEILTQFQAEYSIMQFTHQECGRLVASRWQLPTVYHEAIGNHHNPLSSAHEPDMLALLVHVGNALAHRAGITCILGEPDSGYDEAVVAELDLDVEQFDALARIIATEVAKLSF</sequence>
<dbReference type="AlphaFoldDB" id="S0ET31"/>
<name>S0ET31_CHTCT</name>
<evidence type="ECO:0000313" key="3">
    <source>
        <dbReference type="Proteomes" id="UP000014227"/>
    </source>
</evidence>
<dbReference type="HOGENOM" id="CLU_048246_4_2_0"/>
<evidence type="ECO:0000259" key="1">
    <source>
        <dbReference type="PROSITE" id="PS51833"/>
    </source>
</evidence>
<dbReference type="InParanoid" id="S0ET31"/>
<dbReference type="EMBL" id="HF951689">
    <property type="protein sequence ID" value="CCW34200.1"/>
    <property type="molecule type" value="Genomic_DNA"/>
</dbReference>
<keyword evidence="3" id="KW-1185">Reference proteome</keyword>
<dbReference type="CDD" id="cd00077">
    <property type="entry name" value="HDc"/>
    <property type="match status" value="1"/>
</dbReference>
<dbReference type="KEGG" id="ccz:CCALI_00363"/>
<dbReference type="PROSITE" id="PS51833">
    <property type="entry name" value="HDOD"/>
    <property type="match status" value="1"/>
</dbReference>